<accession>A0ACB8CNF6</accession>
<sequence>MHVNHCIPVYIHQVVAVAGRNFENAKRFADLHSISKAYSSYEELALDPNIEVVYVGSLHPDHYATSRMLLESGKHVLCEKPLTSCRTDTEALCEVAKEKGLFLMEALWSRFLPTYRRLQEELERGSIGAPRYVHMTAGYPMQGLQRVFRKDLGGSAVLTMGMYTTNLILQVFGPEFPIKITASGDFTDEGVDTVVAGTMEFSGGRLATFAMSSIFHMPSTAEIVGTNGTITLDPPSLSPRGMQTPAGRMDFPFPPVCMPLNYKFSGGLRYEAEEVRRCLLREFRFRRAEALAGEKGGSPATTKETTTAAGRHSAKSDPNRAGEQPAEPLSTTSVTPDEKPRWKFGRRL</sequence>
<evidence type="ECO:0000313" key="2">
    <source>
        <dbReference type="Proteomes" id="UP000821865"/>
    </source>
</evidence>
<gene>
    <name evidence="1" type="ORF">HPB49_024157</name>
</gene>
<protein>
    <submittedName>
        <fullName evidence="1">Uncharacterized protein</fullName>
    </submittedName>
</protein>
<comment type="caution">
    <text evidence="1">The sequence shown here is derived from an EMBL/GenBank/DDBJ whole genome shotgun (WGS) entry which is preliminary data.</text>
</comment>
<keyword evidence="2" id="KW-1185">Reference proteome</keyword>
<dbReference type="EMBL" id="CM023475">
    <property type="protein sequence ID" value="KAH7946382.1"/>
    <property type="molecule type" value="Genomic_DNA"/>
</dbReference>
<organism evidence="1 2">
    <name type="scientific">Dermacentor silvarum</name>
    <name type="common">Tick</name>
    <dbReference type="NCBI Taxonomy" id="543639"/>
    <lineage>
        <taxon>Eukaryota</taxon>
        <taxon>Metazoa</taxon>
        <taxon>Ecdysozoa</taxon>
        <taxon>Arthropoda</taxon>
        <taxon>Chelicerata</taxon>
        <taxon>Arachnida</taxon>
        <taxon>Acari</taxon>
        <taxon>Parasitiformes</taxon>
        <taxon>Ixodida</taxon>
        <taxon>Ixodoidea</taxon>
        <taxon>Ixodidae</taxon>
        <taxon>Rhipicephalinae</taxon>
        <taxon>Dermacentor</taxon>
    </lineage>
</organism>
<evidence type="ECO:0000313" key="1">
    <source>
        <dbReference type="EMBL" id="KAH7946382.1"/>
    </source>
</evidence>
<name>A0ACB8CNF6_DERSI</name>
<proteinExistence type="predicted"/>
<reference evidence="1" key="1">
    <citation type="submission" date="2020-05" db="EMBL/GenBank/DDBJ databases">
        <title>Large-scale comparative analyses of tick genomes elucidate their genetic diversity and vector capacities.</title>
        <authorList>
            <person name="Jia N."/>
            <person name="Wang J."/>
            <person name="Shi W."/>
            <person name="Du L."/>
            <person name="Sun Y."/>
            <person name="Zhan W."/>
            <person name="Jiang J."/>
            <person name="Wang Q."/>
            <person name="Zhang B."/>
            <person name="Ji P."/>
            <person name="Sakyi L.B."/>
            <person name="Cui X."/>
            <person name="Yuan T."/>
            <person name="Jiang B."/>
            <person name="Yang W."/>
            <person name="Lam T.T.-Y."/>
            <person name="Chang Q."/>
            <person name="Ding S."/>
            <person name="Wang X."/>
            <person name="Zhu J."/>
            <person name="Ruan X."/>
            <person name="Zhao L."/>
            <person name="Wei J."/>
            <person name="Que T."/>
            <person name="Du C."/>
            <person name="Cheng J."/>
            <person name="Dai P."/>
            <person name="Han X."/>
            <person name="Huang E."/>
            <person name="Gao Y."/>
            <person name="Liu J."/>
            <person name="Shao H."/>
            <person name="Ye R."/>
            <person name="Li L."/>
            <person name="Wei W."/>
            <person name="Wang X."/>
            <person name="Wang C."/>
            <person name="Yang T."/>
            <person name="Huo Q."/>
            <person name="Li W."/>
            <person name="Guo W."/>
            <person name="Chen H."/>
            <person name="Zhou L."/>
            <person name="Ni X."/>
            <person name="Tian J."/>
            <person name="Zhou Y."/>
            <person name="Sheng Y."/>
            <person name="Liu T."/>
            <person name="Pan Y."/>
            <person name="Xia L."/>
            <person name="Li J."/>
            <person name="Zhao F."/>
            <person name="Cao W."/>
        </authorList>
    </citation>
    <scope>NUCLEOTIDE SEQUENCE</scope>
    <source>
        <strain evidence="1">Dsil-2018</strain>
    </source>
</reference>
<dbReference type="Proteomes" id="UP000821865">
    <property type="component" value="Chromosome 6"/>
</dbReference>